<evidence type="ECO:0000313" key="5">
    <source>
        <dbReference type="Proteomes" id="UP000001880"/>
    </source>
</evidence>
<dbReference type="HOGENOM" id="CLU_010311_0_0_7"/>
<dbReference type="Gene3D" id="1.25.40.10">
    <property type="entry name" value="Tetratricopeptide repeat domain"/>
    <property type="match status" value="3"/>
</dbReference>
<dbReference type="AlphaFoldDB" id="D0LQF4"/>
<dbReference type="PROSITE" id="PS51318">
    <property type="entry name" value="TAT"/>
    <property type="match status" value="1"/>
</dbReference>
<feature type="chain" id="PRO_5003010797" evidence="3">
    <location>
        <begin position="38"/>
        <end position="823"/>
    </location>
</feature>
<dbReference type="eggNOG" id="COG0457">
    <property type="taxonomic scope" value="Bacteria"/>
</dbReference>
<dbReference type="KEGG" id="hoh:Hoch_6494"/>
<dbReference type="InterPro" id="IPR011990">
    <property type="entry name" value="TPR-like_helical_dom_sf"/>
</dbReference>
<keyword evidence="3" id="KW-0732">Signal</keyword>
<dbReference type="RefSeq" id="WP_012831555.1">
    <property type="nucleotide sequence ID" value="NC_013440.1"/>
</dbReference>
<reference evidence="4 5" key="1">
    <citation type="journal article" date="2010" name="Stand. Genomic Sci.">
        <title>Complete genome sequence of Haliangium ochraceum type strain (SMP-2).</title>
        <authorList>
            <consortium name="US DOE Joint Genome Institute (JGI-PGF)"/>
            <person name="Ivanova N."/>
            <person name="Daum C."/>
            <person name="Lang E."/>
            <person name="Abt B."/>
            <person name="Kopitz M."/>
            <person name="Saunders E."/>
            <person name="Lapidus A."/>
            <person name="Lucas S."/>
            <person name="Glavina Del Rio T."/>
            <person name="Nolan M."/>
            <person name="Tice H."/>
            <person name="Copeland A."/>
            <person name="Cheng J.F."/>
            <person name="Chen F."/>
            <person name="Bruce D."/>
            <person name="Goodwin L."/>
            <person name="Pitluck S."/>
            <person name="Mavromatis K."/>
            <person name="Pati A."/>
            <person name="Mikhailova N."/>
            <person name="Chen A."/>
            <person name="Palaniappan K."/>
            <person name="Land M."/>
            <person name="Hauser L."/>
            <person name="Chang Y.J."/>
            <person name="Jeffries C.D."/>
            <person name="Detter J.C."/>
            <person name="Brettin T."/>
            <person name="Rohde M."/>
            <person name="Goker M."/>
            <person name="Bristow J."/>
            <person name="Markowitz V."/>
            <person name="Eisen J.A."/>
            <person name="Hugenholtz P."/>
            <person name="Kyrpides N.C."/>
            <person name="Klenk H.P."/>
        </authorList>
    </citation>
    <scope>NUCLEOTIDE SEQUENCE [LARGE SCALE GENOMIC DNA]</scope>
    <source>
        <strain evidence="5">DSM 14365 / CIP 107738 / JCM 11303 / AJ 13395 / SMP-2</strain>
    </source>
</reference>
<dbReference type="EMBL" id="CP001804">
    <property type="protein sequence ID" value="ACY18963.1"/>
    <property type="molecule type" value="Genomic_DNA"/>
</dbReference>
<feature type="coiled-coil region" evidence="1">
    <location>
        <begin position="436"/>
        <end position="463"/>
    </location>
</feature>
<feature type="signal peptide" evidence="3">
    <location>
        <begin position="1"/>
        <end position="37"/>
    </location>
</feature>
<dbReference type="Proteomes" id="UP000001880">
    <property type="component" value="Chromosome"/>
</dbReference>
<feature type="coiled-coil region" evidence="1">
    <location>
        <begin position="705"/>
        <end position="732"/>
    </location>
</feature>
<accession>D0LQF4</accession>
<keyword evidence="5" id="KW-1185">Reference proteome</keyword>
<feature type="region of interest" description="Disordered" evidence="2">
    <location>
        <begin position="800"/>
        <end position="823"/>
    </location>
</feature>
<evidence type="ECO:0000256" key="2">
    <source>
        <dbReference type="SAM" id="MobiDB-lite"/>
    </source>
</evidence>
<name>D0LQF4_HALO1</name>
<dbReference type="OrthoDB" id="5515373at2"/>
<evidence type="ECO:0000313" key="4">
    <source>
        <dbReference type="EMBL" id="ACY18963.1"/>
    </source>
</evidence>
<organism evidence="4 5">
    <name type="scientific">Haliangium ochraceum (strain DSM 14365 / JCM 11303 / SMP-2)</name>
    <dbReference type="NCBI Taxonomy" id="502025"/>
    <lineage>
        <taxon>Bacteria</taxon>
        <taxon>Pseudomonadati</taxon>
        <taxon>Myxococcota</taxon>
        <taxon>Polyangia</taxon>
        <taxon>Haliangiales</taxon>
        <taxon>Kofleriaceae</taxon>
        <taxon>Haliangium</taxon>
    </lineage>
</organism>
<dbReference type="STRING" id="502025.Hoch_6494"/>
<evidence type="ECO:0000256" key="3">
    <source>
        <dbReference type="SAM" id="SignalP"/>
    </source>
</evidence>
<dbReference type="SUPFAM" id="SSF48452">
    <property type="entry name" value="TPR-like"/>
    <property type="match status" value="1"/>
</dbReference>
<feature type="coiled-coil region" evidence="1">
    <location>
        <begin position="593"/>
        <end position="627"/>
    </location>
</feature>
<proteinExistence type="predicted"/>
<gene>
    <name evidence="4" type="ordered locus">Hoch_6494</name>
</gene>
<protein>
    <submittedName>
        <fullName evidence="4">Uncharacterized protein</fullName>
    </submittedName>
</protein>
<dbReference type="InterPro" id="IPR006311">
    <property type="entry name" value="TAT_signal"/>
</dbReference>
<dbReference type="eggNOG" id="COG1196">
    <property type="taxonomic scope" value="Bacteria"/>
</dbReference>
<keyword evidence="1" id="KW-0175">Coiled coil</keyword>
<evidence type="ECO:0000256" key="1">
    <source>
        <dbReference type="SAM" id="Coils"/>
    </source>
</evidence>
<sequence>MPPRPSRTRSRRQGRRRAGASLALALGLLLLALPPAAAQSAAPQELGDIGRRVGELRDELAALGNGIEAPDRSPEAARARAHRHLIDAQVAHGTGDYDTAAVMLYDYVESHPRSRSYASALFYLADSLFERGDHLAARERFVELLTRIGPHSSFYQQTLERLIELSLALRDDTDVARWLAALDQVPAERLRPSVHYVRGKYAYFRDRHQQAIDHFARVPIPAEYFFQARYFLGGAYVAQGNLELAEAVYRDLVARPPRGKDDVRVIDLSHLALGRILYENDRLVEAVDAYLDVDRKSDLFEDAAYEIAWVFVKQGKFDKALLAIELLAQIAPATSLVPSVEILEGNLRIRKAKALGTSDSAESEAEYERALEAFEKNRVRFAEAHDELTRVVEEHADPRAFIDQLAGRTSQTFELRATLPEVAAIWLRQHPGVERVVAVEQNLEQIADDVASAERSIERLEQALAEPARFQVFPSLASKRVRSIEILEELQALSAAAIDAAGPMLRRHATDEERSRLAALGEQRQGLLRSQRLLPFGESAYGERIARTRNAFVDLAGETAEATRVADAAAATLVAFEKYLQDREASAGGKGASAETRADIAAMREELEQLRAELSELRRDTTLAKDRAGTGDETALRGHELRARVRSVLAEERGQIRSIVGRMDKGSADREPGADLVTVLGAIETLSVSIDELHARIDEVVEFSIADARSALVEEKARLSVIKRELGDYEAESHEIGGAVIGASFEAVKHKIYELLIRADVGVVDVGWSKKEDADESVRRNNLDELREQRRIDDELRLLFETQPAGNGARGGSSGAPSDGDAP</sequence>